<dbReference type="Gene3D" id="3.40.50.10600">
    <property type="entry name" value="SpoIIaa-like domains"/>
    <property type="match status" value="1"/>
</dbReference>
<dbReference type="STRING" id="1434700.SAMN06296427_104243"/>
<evidence type="ECO:0000313" key="2">
    <source>
        <dbReference type="Proteomes" id="UP000192393"/>
    </source>
</evidence>
<sequence>MITIIQDAPDNVAAFRATGQVTKEDFENVVMPHVKAKVEVYDELNYLFHLDTKLEEFTIGAWMQDAWLGIKNLSKWNRCAIISDEESVHKFTENFSKVMPGEFKAFTTAQLGIAAKWCETGEEFVV</sequence>
<dbReference type="EMBL" id="FWXS01000004">
    <property type="protein sequence ID" value="SMC61096.1"/>
    <property type="molecule type" value="Genomic_DNA"/>
</dbReference>
<evidence type="ECO:0000313" key="1">
    <source>
        <dbReference type="EMBL" id="SMC61096.1"/>
    </source>
</evidence>
<protein>
    <submittedName>
        <fullName evidence="1">SpoIIAA-like</fullName>
    </submittedName>
</protein>
<dbReference type="Proteomes" id="UP000192393">
    <property type="component" value="Unassembled WGS sequence"/>
</dbReference>
<accession>A0A1W2AK95</accession>
<proteinExistence type="predicted"/>
<dbReference type="InterPro" id="IPR021866">
    <property type="entry name" value="SpoIIAA-like"/>
</dbReference>
<dbReference type="RefSeq" id="WP_084017153.1">
    <property type="nucleotide sequence ID" value="NZ_FWXS01000004.1"/>
</dbReference>
<dbReference type="SUPFAM" id="SSF52091">
    <property type="entry name" value="SpoIIaa-like"/>
    <property type="match status" value="1"/>
</dbReference>
<dbReference type="Pfam" id="PF11964">
    <property type="entry name" value="SpoIIAA-like"/>
    <property type="match status" value="1"/>
</dbReference>
<dbReference type="InterPro" id="IPR038396">
    <property type="entry name" value="SpoIIAA-like_sf"/>
</dbReference>
<dbReference type="AlphaFoldDB" id="A0A1W2AK95"/>
<dbReference type="OrthoDB" id="555504at2"/>
<organism evidence="1 2">
    <name type="scientific">Moheibacter sediminis</name>
    <dbReference type="NCBI Taxonomy" id="1434700"/>
    <lineage>
        <taxon>Bacteria</taxon>
        <taxon>Pseudomonadati</taxon>
        <taxon>Bacteroidota</taxon>
        <taxon>Flavobacteriia</taxon>
        <taxon>Flavobacteriales</taxon>
        <taxon>Weeksellaceae</taxon>
        <taxon>Moheibacter</taxon>
    </lineage>
</organism>
<name>A0A1W2AK95_9FLAO</name>
<reference evidence="1 2" key="1">
    <citation type="submission" date="2017-04" db="EMBL/GenBank/DDBJ databases">
        <authorList>
            <person name="Afonso C.L."/>
            <person name="Miller P.J."/>
            <person name="Scott M.A."/>
            <person name="Spackman E."/>
            <person name="Goraichik I."/>
            <person name="Dimitrov K.M."/>
            <person name="Suarez D.L."/>
            <person name="Swayne D.E."/>
        </authorList>
    </citation>
    <scope>NUCLEOTIDE SEQUENCE [LARGE SCALE GENOMIC DNA]</scope>
    <source>
        <strain evidence="1 2">CGMCC 1.12708</strain>
    </source>
</reference>
<keyword evidence="2" id="KW-1185">Reference proteome</keyword>
<dbReference type="InterPro" id="IPR036513">
    <property type="entry name" value="STAS_dom_sf"/>
</dbReference>
<gene>
    <name evidence="1" type="ORF">SAMN06296427_104243</name>
</gene>